<organism evidence="3 4">
    <name type="scientific">Emiliania huxleyi (strain CCMP1516)</name>
    <dbReference type="NCBI Taxonomy" id="280463"/>
    <lineage>
        <taxon>Eukaryota</taxon>
        <taxon>Haptista</taxon>
        <taxon>Haptophyta</taxon>
        <taxon>Prymnesiophyceae</taxon>
        <taxon>Isochrysidales</taxon>
        <taxon>Noelaerhabdaceae</taxon>
        <taxon>Emiliania</taxon>
    </lineage>
</organism>
<dbReference type="PaxDb" id="2903-EOD06350"/>
<evidence type="ECO:0000313" key="3">
    <source>
        <dbReference type="EnsemblProtists" id="EOD06350"/>
    </source>
</evidence>
<dbReference type="InterPro" id="IPR007437">
    <property type="entry name" value="DUF486"/>
</dbReference>
<evidence type="ECO:0008006" key="5">
    <source>
        <dbReference type="Google" id="ProtNLM"/>
    </source>
</evidence>
<evidence type="ECO:0000256" key="1">
    <source>
        <dbReference type="SAM" id="MobiDB-lite"/>
    </source>
</evidence>
<dbReference type="eggNOG" id="ENOG502S9AI">
    <property type="taxonomic scope" value="Eukaryota"/>
</dbReference>
<evidence type="ECO:0000313" key="4">
    <source>
        <dbReference type="Proteomes" id="UP000013827"/>
    </source>
</evidence>
<feature type="region of interest" description="Disordered" evidence="1">
    <location>
        <begin position="148"/>
        <end position="179"/>
    </location>
</feature>
<keyword evidence="2" id="KW-1133">Transmembrane helix</keyword>
<dbReference type="HOGENOM" id="CLU_1506150_0_0_1"/>
<reference evidence="3" key="2">
    <citation type="submission" date="2024-10" db="UniProtKB">
        <authorList>
            <consortium name="EnsemblProtists"/>
        </authorList>
    </citation>
    <scope>IDENTIFICATION</scope>
</reference>
<reference evidence="4" key="1">
    <citation type="journal article" date="2013" name="Nature">
        <title>Pan genome of the phytoplankton Emiliania underpins its global distribution.</title>
        <authorList>
            <person name="Read B.A."/>
            <person name="Kegel J."/>
            <person name="Klute M.J."/>
            <person name="Kuo A."/>
            <person name="Lefebvre S.C."/>
            <person name="Maumus F."/>
            <person name="Mayer C."/>
            <person name="Miller J."/>
            <person name="Monier A."/>
            <person name="Salamov A."/>
            <person name="Young J."/>
            <person name="Aguilar M."/>
            <person name="Claverie J.M."/>
            <person name="Frickenhaus S."/>
            <person name="Gonzalez K."/>
            <person name="Herman E.K."/>
            <person name="Lin Y.C."/>
            <person name="Napier J."/>
            <person name="Ogata H."/>
            <person name="Sarno A.F."/>
            <person name="Shmutz J."/>
            <person name="Schroeder D."/>
            <person name="de Vargas C."/>
            <person name="Verret F."/>
            <person name="von Dassow P."/>
            <person name="Valentin K."/>
            <person name="Van de Peer Y."/>
            <person name="Wheeler G."/>
            <person name="Dacks J.B."/>
            <person name="Delwiche C.F."/>
            <person name="Dyhrman S.T."/>
            <person name="Glockner G."/>
            <person name="John U."/>
            <person name="Richards T."/>
            <person name="Worden A.Z."/>
            <person name="Zhang X."/>
            <person name="Grigoriev I.V."/>
            <person name="Allen A.E."/>
            <person name="Bidle K."/>
            <person name="Borodovsky M."/>
            <person name="Bowler C."/>
            <person name="Brownlee C."/>
            <person name="Cock J.M."/>
            <person name="Elias M."/>
            <person name="Gladyshev V.N."/>
            <person name="Groth M."/>
            <person name="Guda C."/>
            <person name="Hadaegh A."/>
            <person name="Iglesias-Rodriguez M.D."/>
            <person name="Jenkins J."/>
            <person name="Jones B.M."/>
            <person name="Lawson T."/>
            <person name="Leese F."/>
            <person name="Lindquist E."/>
            <person name="Lobanov A."/>
            <person name="Lomsadze A."/>
            <person name="Malik S.B."/>
            <person name="Marsh M.E."/>
            <person name="Mackinder L."/>
            <person name="Mock T."/>
            <person name="Mueller-Roeber B."/>
            <person name="Pagarete A."/>
            <person name="Parker M."/>
            <person name="Probert I."/>
            <person name="Quesneville H."/>
            <person name="Raines C."/>
            <person name="Rensing S.A."/>
            <person name="Riano-Pachon D.M."/>
            <person name="Richier S."/>
            <person name="Rokitta S."/>
            <person name="Shiraiwa Y."/>
            <person name="Soanes D.M."/>
            <person name="van der Giezen M."/>
            <person name="Wahlund T.M."/>
            <person name="Williams B."/>
            <person name="Wilson W."/>
            <person name="Wolfe G."/>
            <person name="Wurch L.L."/>
        </authorList>
    </citation>
    <scope>NUCLEOTIDE SEQUENCE</scope>
</reference>
<protein>
    <recommendedName>
        <fullName evidence="5">EamA domain-containing protein</fullName>
    </recommendedName>
</protein>
<dbReference type="Pfam" id="PF04342">
    <property type="entry name" value="DMT_6"/>
    <property type="match status" value="1"/>
</dbReference>
<keyword evidence="2" id="KW-0472">Membrane</keyword>
<dbReference type="PANTHER" id="PTHR38482:SF1">
    <property type="entry name" value="DMT FAMILY PROTEIN"/>
    <property type="match status" value="1"/>
</dbReference>
<dbReference type="KEGG" id="ehx:EMIHUDRAFT_438715"/>
<keyword evidence="4" id="KW-1185">Reference proteome</keyword>
<feature type="transmembrane region" description="Helical" evidence="2">
    <location>
        <begin position="12"/>
        <end position="30"/>
    </location>
</feature>
<sequence>MTDHVDWPRAALAALLLCASCSVMVCAWYLHLRAHSWGMPKAILISWAIAAFEYCLQVPGNRIGASAGLSAAQLRGLAELAVLVSFLVFQIKVLQQPLLWNHVVGFVVVLLGVLIVLGGPFTSEVGAAEGVALPVRVSAKDLQRTSKGLPPVRWELPSVSPPPPPSASGTGGAVAAGSH</sequence>
<feature type="compositionally biased region" description="Gly residues" evidence="1">
    <location>
        <begin position="169"/>
        <end position="179"/>
    </location>
</feature>
<dbReference type="RefSeq" id="XP_005758779.1">
    <property type="nucleotide sequence ID" value="XM_005758722.1"/>
</dbReference>
<feature type="transmembrane region" description="Helical" evidence="2">
    <location>
        <begin position="98"/>
        <end position="117"/>
    </location>
</feature>
<dbReference type="Proteomes" id="UP000013827">
    <property type="component" value="Unassembled WGS sequence"/>
</dbReference>
<dbReference type="PANTHER" id="PTHR38482">
    <property type="entry name" value="DMT FAMILY PROTEIN"/>
    <property type="match status" value="1"/>
</dbReference>
<dbReference type="EnsemblProtists" id="EOD06350">
    <property type="protein sequence ID" value="EOD06350"/>
    <property type="gene ID" value="EMIHUDRAFT_438715"/>
</dbReference>
<dbReference type="AlphaFoldDB" id="A0A0D3I515"/>
<evidence type="ECO:0000256" key="2">
    <source>
        <dbReference type="SAM" id="Phobius"/>
    </source>
</evidence>
<name>A0A0D3I515_EMIH1</name>
<dbReference type="OMA" id="FVEYCFQ"/>
<accession>A0A0D3I515</accession>
<keyword evidence="2" id="KW-0812">Transmembrane</keyword>
<proteinExistence type="predicted"/>
<dbReference type="GeneID" id="17252543"/>